<dbReference type="InterPro" id="IPR009057">
    <property type="entry name" value="Homeodomain-like_sf"/>
</dbReference>
<dbReference type="SUPFAM" id="SSF46689">
    <property type="entry name" value="Homeodomain-like"/>
    <property type="match status" value="2"/>
</dbReference>
<evidence type="ECO:0000313" key="6">
    <source>
        <dbReference type="Proteomes" id="UP000588647"/>
    </source>
</evidence>
<dbReference type="InterPro" id="IPR018060">
    <property type="entry name" value="HTH_AraC"/>
</dbReference>
<evidence type="ECO:0000256" key="1">
    <source>
        <dbReference type="ARBA" id="ARBA00023015"/>
    </source>
</evidence>
<sequence>MGQPARLYERAAPTHAPLWHLDAGRTCFIGPLNYNAPHQHGAPVFLAGLYGTFRLRLAGGSWCSCRTAVIPAGVMHELDVDGDPIGVLYIEPTVDGQSALASLVGSGEQTDGALIGRAGETLLLRALWEDAASVGWAGEALDDLLGFASAHARQHPDPRISCAIHAIGNSMDRQLSVETVSAIVGLSPHRFQHIFTQELGVPFRRYRSWMRMRDAIAAIVNGMIFTHAAHAAGFCDQAHFTHNFRRTFGAAPSVSLSRLRISGKKKKFN</sequence>
<evidence type="ECO:0000256" key="3">
    <source>
        <dbReference type="ARBA" id="ARBA00023163"/>
    </source>
</evidence>
<dbReference type="SMART" id="SM00342">
    <property type="entry name" value="HTH_ARAC"/>
    <property type="match status" value="1"/>
</dbReference>
<dbReference type="PANTHER" id="PTHR46796">
    <property type="entry name" value="HTH-TYPE TRANSCRIPTIONAL ACTIVATOR RHAS-RELATED"/>
    <property type="match status" value="1"/>
</dbReference>
<keyword evidence="2 5" id="KW-0238">DNA-binding</keyword>
<name>A0A7W6MR52_9HYPH</name>
<dbReference type="GO" id="GO:0003700">
    <property type="term" value="F:DNA-binding transcription factor activity"/>
    <property type="evidence" value="ECO:0007669"/>
    <property type="project" value="InterPro"/>
</dbReference>
<evidence type="ECO:0000313" key="5">
    <source>
        <dbReference type="EMBL" id="MBB4004670.1"/>
    </source>
</evidence>
<keyword evidence="6" id="KW-1185">Reference proteome</keyword>
<feature type="domain" description="HTH araC/xylS-type" evidence="4">
    <location>
        <begin position="161"/>
        <end position="258"/>
    </location>
</feature>
<dbReference type="GO" id="GO:0043565">
    <property type="term" value="F:sequence-specific DNA binding"/>
    <property type="evidence" value="ECO:0007669"/>
    <property type="project" value="InterPro"/>
</dbReference>
<keyword evidence="1" id="KW-0805">Transcription regulation</keyword>
<dbReference type="EMBL" id="JACIEM010000005">
    <property type="protein sequence ID" value="MBB4004670.1"/>
    <property type="molecule type" value="Genomic_DNA"/>
</dbReference>
<proteinExistence type="predicted"/>
<dbReference type="Pfam" id="PF12833">
    <property type="entry name" value="HTH_18"/>
    <property type="match status" value="1"/>
</dbReference>
<gene>
    <name evidence="5" type="ORF">GGR03_003765</name>
</gene>
<dbReference type="Gene3D" id="1.10.10.60">
    <property type="entry name" value="Homeodomain-like"/>
    <property type="match status" value="1"/>
</dbReference>
<protein>
    <submittedName>
        <fullName evidence="5">AraC-like DNA-binding protein</fullName>
    </submittedName>
</protein>
<evidence type="ECO:0000259" key="4">
    <source>
        <dbReference type="PROSITE" id="PS01124"/>
    </source>
</evidence>
<evidence type="ECO:0000256" key="2">
    <source>
        <dbReference type="ARBA" id="ARBA00023125"/>
    </source>
</evidence>
<dbReference type="RefSeq" id="WP_183210262.1">
    <property type="nucleotide sequence ID" value="NZ_JAAAMM010000005.1"/>
</dbReference>
<accession>A0A7W6MR52</accession>
<dbReference type="InterPro" id="IPR050204">
    <property type="entry name" value="AraC_XylS_family_regulators"/>
</dbReference>
<dbReference type="PROSITE" id="PS01124">
    <property type="entry name" value="HTH_ARAC_FAMILY_2"/>
    <property type="match status" value="1"/>
</dbReference>
<dbReference type="AlphaFoldDB" id="A0A7W6MR52"/>
<keyword evidence="3" id="KW-0804">Transcription</keyword>
<dbReference type="Proteomes" id="UP000588647">
    <property type="component" value="Unassembled WGS sequence"/>
</dbReference>
<organism evidence="5 6">
    <name type="scientific">Aurantimonas endophytica</name>
    <dbReference type="NCBI Taxonomy" id="1522175"/>
    <lineage>
        <taxon>Bacteria</taxon>
        <taxon>Pseudomonadati</taxon>
        <taxon>Pseudomonadota</taxon>
        <taxon>Alphaproteobacteria</taxon>
        <taxon>Hyphomicrobiales</taxon>
        <taxon>Aurantimonadaceae</taxon>
        <taxon>Aurantimonas</taxon>
    </lineage>
</organism>
<reference evidence="5 6" key="1">
    <citation type="submission" date="2020-08" db="EMBL/GenBank/DDBJ databases">
        <title>Genomic Encyclopedia of Type Strains, Phase IV (KMG-IV): sequencing the most valuable type-strain genomes for metagenomic binning, comparative biology and taxonomic classification.</title>
        <authorList>
            <person name="Goeker M."/>
        </authorList>
    </citation>
    <scope>NUCLEOTIDE SEQUENCE [LARGE SCALE GENOMIC DNA]</scope>
    <source>
        <strain evidence="5 6">DSM 103570</strain>
    </source>
</reference>
<comment type="caution">
    <text evidence="5">The sequence shown here is derived from an EMBL/GenBank/DDBJ whole genome shotgun (WGS) entry which is preliminary data.</text>
</comment>